<dbReference type="RefSeq" id="WP_089407194.1">
    <property type="nucleotide sequence ID" value="NZ_FZOU01000001.1"/>
</dbReference>
<evidence type="ECO:0000313" key="3">
    <source>
        <dbReference type="Proteomes" id="UP000198356"/>
    </source>
</evidence>
<dbReference type="InterPro" id="IPR000994">
    <property type="entry name" value="Pept_M24"/>
</dbReference>
<feature type="domain" description="Peptidase M24" evidence="1">
    <location>
        <begin position="12"/>
        <end position="178"/>
    </location>
</feature>
<gene>
    <name evidence="2" type="ORF">SAMN05421770_101938</name>
</gene>
<dbReference type="SUPFAM" id="SSF55920">
    <property type="entry name" value="Creatinase/aminopeptidase"/>
    <property type="match status" value="1"/>
</dbReference>
<evidence type="ECO:0000313" key="2">
    <source>
        <dbReference type="EMBL" id="SNS43128.1"/>
    </source>
</evidence>
<proteinExistence type="predicted"/>
<dbReference type="CDD" id="cd01066">
    <property type="entry name" value="APP_MetAP"/>
    <property type="match status" value="1"/>
</dbReference>
<dbReference type="EMBL" id="FZOU01000001">
    <property type="protein sequence ID" value="SNS43128.1"/>
    <property type="molecule type" value="Genomic_DNA"/>
</dbReference>
<accession>A0A239EFV8</accession>
<evidence type="ECO:0000259" key="1">
    <source>
        <dbReference type="Pfam" id="PF00557"/>
    </source>
</evidence>
<protein>
    <submittedName>
        <fullName evidence="2">Metallopeptidase family M24</fullName>
    </submittedName>
</protein>
<dbReference type="AlphaFoldDB" id="A0A239EFV8"/>
<dbReference type="Proteomes" id="UP000198356">
    <property type="component" value="Unassembled WGS sequence"/>
</dbReference>
<sequence length="229" mass="26346">MTITEERRAAELLDAQKKAEALFHEVEARGLIRPNITETTLNADIYALAKEMYGISTYWHKRIVRAGRNTLLPYADNPPDLTIAEDDILFLDLGPVFETWEADFGRTFVIGNDPLKRKMQQDIAQAFAEGKRYFHATPEITSSQLFHYAVSLAEKFGWEFGGPIAGHLIGQFPHERIPDDKVSLYVHPKSDLLMRSLDEHGQRRHWILEIHFIDREHEIGGFYEELLAV</sequence>
<organism evidence="2 3">
    <name type="scientific">Granulicella rosea</name>
    <dbReference type="NCBI Taxonomy" id="474952"/>
    <lineage>
        <taxon>Bacteria</taxon>
        <taxon>Pseudomonadati</taxon>
        <taxon>Acidobacteriota</taxon>
        <taxon>Terriglobia</taxon>
        <taxon>Terriglobales</taxon>
        <taxon>Acidobacteriaceae</taxon>
        <taxon>Granulicella</taxon>
    </lineage>
</organism>
<dbReference type="Gene3D" id="3.90.230.10">
    <property type="entry name" value="Creatinase/methionine aminopeptidase superfamily"/>
    <property type="match status" value="1"/>
</dbReference>
<dbReference type="OrthoDB" id="8418909at2"/>
<name>A0A239EFV8_9BACT</name>
<dbReference type="Pfam" id="PF00557">
    <property type="entry name" value="Peptidase_M24"/>
    <property type="match status" value="1"/>
</dbReference>
<dbReference type="InterPro" id="IPR036005">
    <property type="entry name" value="Creatinase/aminopeptidase-like"/>
</dbReference>
<keyword evidence="3" id="KW-1185">Reference proteome</keyword>
<reference evidence="2 3" key="1">
    <citation type="submission" date="2017-06" db="EMBL/GenBank/DDBJ databases">
        <authorList>
            <person name="Kim H.J."/>
            <person name="Triplett B.A."/>
        </authorList>
    </citation>
    <scope>NUCLEOTIDE SEQUENCE [LARGE SCALE GENOMIC DNA]</scope>
    <source>
        <strain evidence="2 3">DSM 18704</strain>
    </source>
</reference>